<feature type="domain" description="AMP-binding enzyme C-terminal" evidence="2">
    <location>
        <begin position="480"/>
        <end position="560"/>
    </location>
</feature>
<keyword evidence="4" id="KW-1185">Reference proteome</keyword>
<dbReference type="InterPro" id="IPR000873">
    <property type="entry name" value="AMP-dep_synth/lig_dom"/>
</dbReference>
<dbReference type="InterPro" id="IPR042099">
    <property type="entry name" value="ANL_N_sf"/>
</dbReference>
<dbReference type="Pfam" id="PF13193">
    <property type="entry name" value="AMP-binding_C"/>
    <property type="match status" value="1"/>
</dbReference>
<organism evidence="3 4">
    <name type="scientific">Bipolaris oryzae ATCC 44560</name>
    <dbReference type="NCBI Taxonomy" id="930090"/>
    <lineage>
        <taxon>Eukaryota</taxon>
        <taxon>Fungi</taxon>
        <taxon>Dikarya</taxon>
        <taxon>Ascomycota</taxon>
        <taxon>Pezizomycotina</taxon>
        <taxon>Dothideomycetes</taxon>
        <taxon>Pleosporomycetidae</taxon>
        <taxon>Pleosporales</taxon>
        <taxon>Pleosporineae</taxon>
        <taxon>Pleosporaceae</taxon>
        <taxon>Bipolaris</taxon>
    </lineage>
</organism>
<proteinExistence type="predicted"/>
<sequence length="581" mass="64389">MVFHPPEWVPQMPSIPDSTPILDFLLQEKFGRHKLSQSHSPFVCGISGREYSVHEVSERTTLIAKGLLKSLEWEIDSRKQWEKVVGVFAFNSIDTLPVAWAVQRLNGIVTPVNAMSTAEELTSQLRSAGAKALFTCASLLPTAIRAADVVGIPRRHIFLLEVATDQENYSSSYFKTASRLAAEGQSLPPLEPIGWSPGQAKTQVAFLCYSSGTSGTPKGVLISHYNVISNIIQMHATERSVRKERLHSTRSTELDVGICVLPLSHIYALVAIAHTSFYRGDKCVIMPRYEINGFLQAIEMFKVSLLYLVPPIVLNILQSPTLVSKYDLGTISAVFTAAVPLGKEMALALEQVFPQWKIRQAYGLTESCVVATNSVETDISPGSSGSLISGYEAKLLTPDGIEITALDTPGELYLRSPSITSLGYFRNPEASKETFLEEGWLRTGDEAMFRLSEKGNEHLWITDRLKELIKYQGFQVAPSEIESHLLAHIAVADVCVIPIPDSRTGETPKAYVVKAGDCQGIDDVSLGEILKVHVQEEKARYKWLKEIAFVDRIPKSATGKTLRNVVKEWERSLRRHEGPRL</sequence>
<dbReference type="RefSeq" id="XP_007692738.1">
    <property type="nucleotide sequence ID" value="XM_007694548.1"/>
</dbReference>
<accession>W6YT92</accession>
<dbReference type="GO" id="GO:0016405">
    <property type="term" value="F:CoA-ligase activity"/>
    <property type="evidence" value="ECO:0007669"/>
    <property type="project" value="TreeGrafter"/>
</dbReference>
<dbReference type="PANTHER" id="PTHR24096:SF422">
    <property type="entry name" value="BCDNA.GH02901"/>
    <property type="match status" value="1"/>
</dbReference>
<dbReference type="PANTHER" id="PTHR24096">
    <property type="entry name" value="LONG-CHAIN-FATTY-ACID--COA LIGASE"/>
    <property type="match status" value="1"/>
</dbReference>
<feature type="domain" description="AMP-dependent synthetase/ligase" evidence="1">
    <location>
        <begin position="47"/>
        <end position="424"/>
    </location>
</feature>
<gene>
    <name evidence="3" type="ORF">COCMIDRAFT_107983</name>
</gene>
<dbReference type="InterPro" id="IPR020845">
    <property type="entry name" value="AMP-binding_CS"/>
</dbReference>
<dbReference type="Gene3D" id="3.40.50.12780">
    <property type="entry name" value="N-terminal domain of ligase-like"/>
    <property type="match status" value="1"/>
</dbReference>
<dbReference type="OrthoDB" id="6509636at2759"/>
<evidence type="ECO:0008006" key="5">
    <source>
        <dbReference type="Google" id="ProtNLM"/>
    </source>
</evidence>
<dbReference type="Pfam" id="PF00501">
    <property type="entry name" value="AMP-binding"/>
    <property type="match status" value="1"/>
</dbReference>
<dbReference type="InterPro" id="IPR025110">
    <property type="entry name" value="AMP-bd_C"/>
</dbReference>
<protein>
    <recommendedName>
        <fullName evidence="5">AMP-dependent synthetase/ligase domain-containing protein</fullName>
    </recommendedName>
</protein>
<evidence type="ECO:0000313" key="4">
    <source>
        <dbReference type="Proteomes" id="UP000054032"/>
    </source>
</evidence>
<dbReference type="AlphaFoldDB" id="W6YT92"/>
<evidence type="ECO:0000259" key="2">
    <source>
        <dbReference type="Pfam" id="PF13193"/>
    </source>
</evidence>
<evidence type="ECO:0000259" key="1">
    <source>
        <dbReference type="Pfam" id="PF00501"/>
    </source>
</evidence>
<name>W6YT92_COCMI</name>
<dbReference type="Proteomes" id="UP000054032">
    <property type="component" value="Unassembled WGS sequence"/>
</dbReference>
<dbReference type="STRING" id="930090.W6YT92"/>
<dbReference type="EMBL" id="KI964142">
    <property type="protein sequence ID" value="EUC40743.1"/>
    <property type="molecule type" value="Genomic_DNA"/>
</dbReference>
<dbReference type="Gene3D" id="3.30.300.30">
    <property type="match status" value="1"/>
</dbReference>
<dbReference type="InterPro" id="IPR045851">
    <property type="entry name" value="AMP-bd_C_sf"/>
</dbReference>
<evidence type="ECO:0000313" key="3">
    <source>
        <dbReference type="EMBL" id="EUC40743.1"/>
    </source>
</evidence>
<reference evidence="3 4" key="1">
    <citation type="journal article" date="2013" name="PLoS Genet.">
        <title>Comparative genome structure, secondary metabolite, and effector coding capacity across Cochliobolus pathogens.</title>
        <authorList>
            <person name="Condon B.J."/>
            <person name="Leng Y."/>
            <person name="Wu D."/>
            <person name="Bushley K.E."/>
            <person name="Ohm R.A."/>
            <person name="Otillar R."/>
            <person name="Martin J."/>
            <person name="Schackwitz W."/>
            <person name="Grimwood J."/>
            <person name="MohdZainudin N."/>
            <person name="Xue C."/>
            <person name="Wang R."/>
            <person name="Manning V.A."/>
            <person name="Dhillon B."/>
            <person name="Tu Z.J."/>
            <person name="Steffenson B.J."/>
            <person name="Salamov A."/>
            <person name="Sun H."/>
            <person name="Lowry S."/>
            <person name="LaButti K."/>
            <person name="Han J."/>
            <person name="Copeland A."/>
            <person name="Lindquist E."/>
            <person name="Barry K."/>
            <person name="Schmutz J."/>
            <person name="Baker S.E."/>
            <person name="Ciuffetti L.M."/>
            <person name="Grigoriev I.V."/>
            <person name="Zhong S."/>
            <person name="Turgeon B.G."/>
        </authorList>
    </citation>
    <scope>NUCLEOTIDE SEQUENCE [LARGE SCALE GENOMIC DNA]</scope>
    <source>
        <strain evidence="3 4">ATCC 44560</strain>
    </source>
</reference>
<dbReference type="KEGG" id="bor:COCMIDRAFT_107983"/>
<dbReference type="GeneID" id="19119158"/>
<dbReference type="PROSITE" id="PS00455">
    <property type="entry name" value="AMP_BINDING"/>
    <property type="match status" value="1"/>
</dbReference>
<dbReference type="eggNOG" id="KOG1176">
    <property type="taxonomic scope" value="Eukaryota"/>
</dbReference>
<dbReference type="SUPFAM" id="SSF56801">
    <property type="entry name" value="Acetyl-CoA synthetase-like"/>
    <property type="match status" value="1"/>
</dbReference>
<dbReference type="HOGENOM" id="CLU_000022_59_2_1"/>